<dbReference type="PANTHER" id="PTHR10357:SF179">
    <property type="entry name" value="NEUTRAL AND BASIC AMINO ACID TRANSPORT PROTEIN RBAT"/>
    <property type="match status" value="1"/>
</dbReference>
<evidence type="ECO:0000313" key="4">
    <source>
        <dbReference type="EMBL" id="MFC5136924.1"/>
    </source>
</evidence>
<keyword evidence="4" id="KW-0378">Hydrolase</keyword>
<proteinExistence type="inferred from homology"/>
<dbReference type="EMBL" id="JBHSKG010000001">
    <property type="protein sequence ID" value="MFC5136924.1"/>
    <property type="molecule type" value="Genomic_DNA"/>
</dbReference>
<feature type="domain" description="Glycosyl hydrolase family 13 catalytic" evidence="3">
    <location>
        <begin position="19"/>
        <end position="428"/>
    </location>
</feature>
<evidence type="ECO:0000256" key="2">
    <source>
        <dbReference type="SAM" id="MobiDB-lite"/>
    </source>
</evidence>
<dbReference type="Gene3D" id="3.20.20.80">
    <property type="entry name" value="Glycosidases"/>
    <property type="match status" value="2"/>
</dbReference>
<dbReference type="CDD" id="cd11332">
    <property type="entry name" value="AmyAc_OligoGlu_TS"/>
    <property type="match status" value="1"/>
</dbReference>
<dbReference type="GO" id="GO:0016787">
    <property type="term" value="F:hydrolase activity"/>
    <property type="evidence" value="ECO:0007669"/>
    <property type="project" value="UniProtKB-KW"/>
</dbReference>
<sequence length="557" mass="61373">MTTTPENAVAWWREAVIYQVYIRSFADADGDGIGDIAGIREKLPYLADLGVDALWINPWYASPQADAGYDVADYRTIEPAYGTVSDAEKLIVDAHEHGLRLIPDIVPNHTSDRHAWFVAALADEPGARDRYVFRPGRGPDGALPPTNWRSHFGGPAWTRVEDGPGEEAQWYLHLFDPGQPDLNWANPEVAAEFEAVLRFWFDRGVDGFRIDVAHGLVKDPALPDLADDRDLIGRTYAPGTHPFVDRDGVLEIYEAWRRVADQYPGDRMFVAEAWTPAPERLARYVSAGRLHTAFNFDYLVAPWDPAALRETIDVTSGLLRAAGAPATWVLSNHDVVRHPSRYGRPVREREEVPTSAVPASSDAAPDLALGTRRARAALLLEAALPGGMYVYQGEELGLPEVEDIPEDALQDPTWERSGHTVRGRDGCRVPLPWSATEGASTGFSPEGADAPWLPQPSWWASYAADRQQGDPDAVLELYRSVLHRRRAHPALGDGEMTWVSAPGDTLLHLRREPGFACLVNLGAEPVELPPHDEVLQTSVPLEDGRLGSDAAVWLAVS</sequence>
<dbReference type="InterPro" id="IPR045857">
    <property type="entry name" value="O16G_dom_2"/>
</dbReference>
<reference evidence="5" key="1">
    <citation type="journal article" date="2019" name="Int. J. Syst. Evol. Microbiol.">
        <title>The Global Catalogue of Microorganisms (GCM) 10K type strain sequencing project: providing services to taxonomists for standard genome sequencing and annotation.</title>
        <authorList>
            <consortium name="The Broad Institute Genomics Platform"/>
            <consortium name="The Broad Institute Genome Sequencing Center for Infectious Disease"/>
            <person name="Wu L."/>
            <person name="Ma J."/>
        </authorList>
    </citation>
    <scope>NUCLEOTIDE SEQUENCE [LARGE SCALE GENOMIC DNA]</scope>
    <source>
        <strain evidence="5">XZYJ18</strain>
    </source>
</reference>
<name>A0ABV9Z6I7_9PSEU</name>
<dbReference type="Gene3D" id="3.90.400.10">
    <property type="entry name" value="Oligo-1,6-glucosidase, Domain 2"/>
    <property type="match status" value="1"/>
</dbReference>
<dbReference type="Pfam" id="PF00128">
    <property type="entry name" value="Alpha-amylase"/>
    <property type="match status" value="1"/>
</dbReference>
<dbReference type="RefSeq" id="WP_378019147.1">
    <property type="nucleotide sequence ID" value="NZ_JBHSKG010000001.1"/>
</dbReference>
<protein>
    <submittedName>
        <fullName evidence="4">Glycoside hydrolase family 13 protein</fullName>
    </submittedName>
</protein>
<accession>A0ABV9Z6I7</accession>
<gene>
    <name evidence="4" type="ORF">ACFPK1_01655</name>
</gene>
<dbReference type="SMART" id="SM00642">
    <property type="entry name" value="Aamy"/>
    <property type="match status" value="1"/>
</dbReference>
<keyword evidence="5" id="KW-1185">Reference proteome</keyword>
<dbReference type="PANTHER" id="PTHR10357">
    <property type="entry name" value="ALPHA-AMYLASE FAMILY MEMBER"/>
    <property type="match status" value="1"/>
</dbReference>
<dbReference type="Proteomes" id="UP001596175">
    <property type="component" value="Unassembled WGS sequence"/>
</dbReference>
<dbReference type="InterPro" id="IPR006047">
    <property type="entry name" value="GH13_cat_dom"/>
</dbReference>
<feature type="region of interest" description="Disordered" evidence="2">
    <location>
        <begin position="343"/>
        <end position="363"/>
    </location>
</feature>
<dbReference type="SUPFAM" id="SSF51445">
    <property type="entry name" value="(Trans)glycosidases"/>
    <property type="match status" value="1"/>
</dbReference>
<comment type="caution">
    <text evidence="4">The sequence shown here is derived from an EMBL/GenBank/DDBJ whole genome shotgun (WGS) entry which is preliminary data.</text>
</comment>
<evidence type="ECO:0000259" key="3">
    <source>
        <dbReference type="SMART" id="SM00642"/>
    </source>
</evidence>
<feature type="compositionally biased region" description="Low complexity" evidence="2">
    <location>
        <begin position="353"/>
        <end position="363"/>
    </location>
</feature>
<organism evidence="4 5">
    <name type="scientific">Actinomycetospora rhizophila</name>
    <dbReference type="NCBI Taxonomy" id="1416876"/>
    <lineage>
        <taxon>Bacteria</taxon>
        <taxon>Bacillati</taxon>
        <taxon>Actinomycetota</taxon>
        <taxon>Actinomycetes</taxon>
        <taxon>Pseudonocardiales</taxon>
        <taxon>Pseudonocardiaceae</taxon>
        <taxon>Actinomycetospora</taxon>
    </lineage>
</organism>
<dbReference type="InterPro" id="IPR017853">
    <property type="entry name" value="GH"/>
</dbReference>
<comment type="similarity">
    <text evidence="1">Belongs to the glycosyl hydrolase 13 family.</text>
</comment>
<evidence type="ECO:0000256" key="1">
    <source>
        <dbReference type="ARBA" id="ARBA00008061"/>
    </source>
</evidence>
<evidence type="ECO:0000313" key="5">
    <source>
        <dbReference type="Proteomes" id="UP001596175"/>
    </source>
</evidence>